<feature type="region of interest" description="Disordered" evidence="1">
    <location>
        <begin position="483"/>
        <end position="503"/>
    </location>
</feature>
<sequence length="983" mass="106275">MFALSQITQVGCRFGVWLVVVFYLSACGGGGGGGSAPVAVDTPPQTTITDAPTTPNNSDAATIAFNANQTNATFQCRLDSGSIYSCTSPEELADLSDGAHRFEVRATNANGTVDPTWAIQDWTVDTIPPSVVVTVGPQRLTTSSQATFSFSANEDGVSFECALDGGTFSVCESPATQSDLSDGTHTYEVRGRDSAANQSNTAAYEWTVDGTAISSNTITGVVTSTNGGEGGVWVIAETADLQTPFRKIVVTDDDGHFLIPEVPDVWFDVWSRGYGLLDSTKQLVRPGNEVTIRQDVAPNEVDAAQIYPANYWYSLVQVPAADQFPGTGSSGNGINTNMENQAQWIDGLKDRCQLCHQMGNLPTRVIADPESYASVRDGWDQRVQLNGQMNDQMNNLGRDAALDVFTNWTDRIAAGETPEAPPRPDGIEQNIVLTQWSWSGVYNGFVHDNVSTDKRDPERYPDGSVFAVGGGALVFTDPETNESTRLDVPVRTSPTGSGANVHNPMFDDQNRLWMTSSIRPNENLDWCMNSDHPSVQRFPIEDSIRQLSYYDVTSGEFVLIDTCYGTHHLQFADDDSGMLWLSGDYRALGWFDTKKFDETGDEQASQGWCPTVLDTNGNGLLDDDYVEPWDAFDESKDKRVLGFSYGIIQNPADGSVWFTRPYVWNDNLTPDRVPGQILRLDPATCLTEQYQPPFNTDAVPISGWGFSPRGLDIDRNGIIWTALSGSGHIASFDRSKCGVLNGPTATGQHCPEGWTLHPTPGPQMQGATTQGSADFHYYIWVDQFNTMGLGKNVPIANGTTSDSLIAWVPDQFADVQNDVFTPNCAVAGCHTASSSIGGLDLSAGSSFANLVDVSSSADSLVKRVKPGDPDNSYLMQKLLGNADAGQQMPPGGPGLSDAAIGLVRDWIRAGAAAEGRMVTLRVPYPLGFYQRGLDGRIDDPDGGWKGRGLWASNNTSVHGHIEGGSSMTSEIIHFQLRPHPLAD</sequence>
<protein>
    <submittedName>
        <fullName evidence="2">Uncharacterized protein</fullName>
    </submittedName>
</protein>
<feature type="region of interest" description="Disordered" evidence="1">
    <location>
        <begin position="34"/>
        <end position="57"/>
    </location>
</feature>
<evidence type="ECO:0000256" key="1">
    <source>
        <dbReference type="SAM" id="MobiDB-lite"/>
    </source>
</evidence>
<accession>A0A381Q7S1</accession>
<name>A0A381Q7S1_9ZZZZ</name>
<evidence type="ECO:0000313" key="2">
    <source>
        <dbReference type="EMBL" id="SUZ74914.1"/>
    </source>
</evidence>
<gene>
    <name evidence="2" type="ORF">METZ01_LOCUS27768</name>
</gene>
<dbReference type="EMBL" id="UINC01001227">
    <property type="protein sequence ID" value="SUZ74914.1"/>
    <property type="molecule type" value="Genomic_DNA"/>
</dbReference>
<organism evidence="2">
    <name type="scientific">marine metagenome</name>
    <dbReference type="NCBI Taxonomy" id="408172"/>
    <lineage>
        <taxon>unclassified sequences</taxon>
        <taxon>metagenomes</taxon>
        <taxon>ecological metagenomes</taxon>
    </lineage>
</organism>
<dbReference type="SUPFAM" id="SSF101898">
    <property type="entry name" value="NHL repeat"/>
    <property type="match status" value="1"/>
</dbReference>
<dbReference type="PANTHER" id="PTHR34677">
    <property type="match status" value="1"/>
</dbReference>
<dbReference type="AlphaFoldDB" id="A0A381Q7S1"/>
<feature type="compositionally biased region" description="Polar residues" evidence="1">
    <location>
        <begin position="43"/>
        <end position="57"/>
    </location>
</feature>
<dbReference type="Gene3D" id="2.60.40.10">
    <property type="entry name" value="Immunoglobulins"/>
    <property type="match status" value="2"/>
</dbReference>
<dbReference type="InterPro" id="IPR013783">
    <property type="entry name" value="Ig-like_fold"/>
</dbReference>
<dbReference type="PANTHER" id="PTHR34677:SF3">
    <property type="entry name" value="BACTERIAL IG-LIKE DOMAIN-CONTAINING PROTEIN"/>
    <property type="match status" value="1"/>
</dbReference>
<reference evidence="2" key="1">
    <citation type="submission" date="2018-05" db="EMBL/GenBank/DDBJ databases">
        <authorList>
            <person name="Lanie J.A."/>
            <person name="Ng W.-L."/>
            <person name="Kazmierczak K.M."/>
            <person name="Andrzejewski T.M."/>
            <person name="Davidsen T.M."/>
            <person name="Wayne K.J."/>
            <person name="Tettelin H."/>
            <person name="Glass J.I."/>
            <person name="Rusch D."/>
            <person name="Podicherti R."/>
            <person name="Tsui H.-C.T."/>
            <person name="Winkler M.E."/>
        </authorList>
    </citation>
    <scope>NUCLEOTIDE SEQUENCE</scope>
</reference>
<proteinExistence type="predicted"/>